<dbReference type="EMBL" id="JARQAJ010000001">
    <property type="protein sequence ID" value="MDT2758496.1"/>
    <property type="molecule type" value="Genomic_DNA"/>
</dbReference>
<accession>A0ABU3F7U2</accession>
<dbReference type="SUPFAM" id="SSF46785">
    <property type="entry name" value="Winged helix' DNA-binding domain"/>
    <property type="match status" value="1"/>
</dbReference>
<evidence type="ECO:0000313" key="2">
    <source>
        <dbReference type="Proteomes" id="UP001181046"/>
    </source>
</evidence>
<evidence type="ECO:0008006" key="3">
    <source>
        <dbReference type="Google" id="ProtNLM"/>
    </source>
</evidence>
<dbReference type="RefSeq" id="WP_311829268.1">
    <property type="nucleotide sequence ID" value="NZ_JARQAJ010000001.1"/>
</dbReference>
<sequence length="114" mass="12572">MSQLSAIESDVLDVIPVGSGQKIAIRDVGQLVGLDERTIYEVINSLRKKGVPVCAKRSGEDRGYFIAETEQERIEGLSAYKAQVKDMTKLIDQIESADLSNWHEGLKISEHKGA</sequence>
<proteinExistence type="predicted"/>
<name>A0ABU3F7U2_9ENTE</name>
<dbReference type="Proteomes" id="UP001181046">
    <property type="component" value="Unassembled WGS sequence"/>
</dbReference>
<comment type="caution">
    <text evidence="1">The sequence shown here is derived from an EMBL/GenBank/DDBJ whole genome shotgun (WGS) entry which is preliminary data.</text>
</comment>
<reference evidence="1" key="1">
    <citation type="submission" date="2023-03" db="EMBL/GenBank/DDBJ databases">
        <authorList>
            <person name="Shen W."/>
            <person name="Cai J."/>
        </authorList>
    </citation>
    <scope>NUCLEOTIDE SEQUENCE</scope>
    <source>
        <strain evidence="1">P66-3</strain>
    </source>
</reference>
<protein>
    <recommendedName>
        <fullName evidence="3">Helix-turn-helix type 11 domain-containing protein</fullName>
    </recommendedName>
</protein>
<keyword evidence="2" id="KW-1185">Reference proteome</keyword>
<gene>
    <name evidence="1" type="ORF">P7H27_01710</name>
</gene>
<organism evidence="1 2">
    <name type="scientific">Enterococcus xiangfangensis</name>
    <dbReference type="NCBI Taxonomy" id="1296537"/>
    <lineage>
        <taxon>Bacteria</taxon>
        <taxon>Bacillati</taxon>
        <taxon>Bacillota</taxon>
        <taxon>Bacilli</taxon>
        <taxon>Lactobacillales</taxon>
        <taxon>Enterococcaceae</taxon>
        <taxon>Enterococcus</taxon>
    </lineage>
</organism>
<evidence type="ECO:0000313" key="1">
    <source>
        <dbReference type="EMBL" id="MDT2758496.1"/>
    </source>
</evidence>
<dbReference type="InterPro" id="IPR036390">
    <property type="entry name" value="WH_DNA-bd_sf"/>
</dbReference>